<evidence type="ECO:0000256" key="3">
    <source>
        <dbReference type="ARBA" id="ARBA00022692"/>
    </source>
</evidence>
<gene>
    <name evidence="7" type="ORF">PV08_06429</name>
</gene>
<name>A0A0D2BBJ0_9EURO</name>
<dbReference type="GeneID" id="27333512"/>
<evidence type="ECO:0008006" key="9">
    <source>
        <dbReference type="Google" id="ProtNLM"/>
    </source>
</evidence>
<dbReference type="Pfam" id="PF02133">
    <property type="entry name" value="Transp_cyt_pur"/>
    <property type="match status" value="1"/>
</dbReference>
<comment type="similarity">
    <text evidence="2">Belongs to the purine-cytosine permease (2.A.39) family.</text>
</comment>
<dbReference type="OrthoDB" id="2018619at2759"/>
<feature type="transmembrane region" description="Helical" evidence="6">
    <location>
        <begin position="475"/>
        <end position="494"/>
    </location>
</feature>
<dbReference type="Gene3D" id="1.10.4160.10">
    <property type="entry name" value="Hydantoin permease"/>
    <property type="match status" value="1"/>
</dbReference>
<keyword evidence="4 6" id="KW-1133">Transmembrane helix</keyword>
<accession>A0A0D2BBJ0</accession>
<keyword evidence="5 6" id="KW-0472">Membrane</keyword>
<evidence type="ECO:0000313" key="7">
    <source>
        <dbReference type="EMBL" id="KIW16378.1"/>
    </source>
</evidence>
<feature type="transmembrane region" description="Helical" evidence="6">
    <location>
        <begin position="443"/>
        <end position="463"/>
    </location>
</feature>
<feature type="transmembrane region" description="Helical" evidence="6">
    <location>
        <begin position="237"/>
        <end position="256"/>
    </location>
</feature>
<proteinExistence type="inferred from homology"/>
<feature type="transmembrane region" description="Helical" evidence="6">
    <location>
        <begin position="365"/>
        <end position="385"/>
    </location>
</feature>
<evidence type="ECO:0000256" key="5">
    <source>
        <dbReference type="ARBA" id="ARBA00023136"/>
    </source>
</evidence>
<feature type="transmembrane region" description="Helical" evidence="6">
    <location>
        <begin position="326"/>
        <end position="345"/>
    </location>
</feature>
<dbReference type="PANTHER" id="PTHR30618:SF1">
    <property type="entry name" value="URIDINE PERMEASE"/>
    <property type="match status" value="1"/>
</dbReference>
<dbReference type="InterPro" id="IPR001248">
    <property type="entry name" value="Pur-cyt_permease"/>
</dbReference>
<evidence type="ECO:0000256" key="4">
    <source>
        <dbReference type="ARBA" id="ARBA00022989"/>
    </source>
</evidence>
<dbReference type="RefSeq" id="XP_016236594.1">
    <property type="nucleotide sequence ID" value="XM_016380767.1"/>
</dbReference>
<comment type="subcellular location">
    <subcellularLocation>
        <location evidence="1">Membrane</location>
        <topology evidence="1">Multi-pass membrane protein</topology>
    </subcellularLocation>
</comment>
<organism evidence="7 8">
    <name type="scientific">Exophiala spinifera</name>
    <dbReference type="NCBI Taxonomy" id="91928"/>
    <lineage>
        <taxon>Eukaryota</taxon>
        <taxon>Fungi</taxon>
        <taxon>Dikarya</taxon>
        <taxon>Ascomycota</taxon>
        <taxon>Pezizomycotina</taxon>
        <taxon>Eurotiomycetes</taxon>
        <taxon>Chaetothyriomycetidae</taxon>
        <taxon>Chaetothyriales</taxon>
        <taxon>Herpotrichiellaceae</taxon>
        <taxon>Exophiala</taxon>
    </lineage>
</organism>
<dbReference type="InterPro" id="IPR012681">
    <property type="entry name" value="NCS1"/>
</dbReference>
<dbReference type="VEuPathDB" id="FungiDB:PV08_06429"/>
<dbReference type="PANTHER" id="PTHR30618">
    <property type="entry name" value="NCS1 FAMILY PURINE/PYRIMIDINE TRANSPORTER"/>
    <property type="match status" value="1"/>
</dbReference>
<protein>
    <recommendedName>
        <fullName evidence="9">NCS1 nucleoside transporter</fullName>
    </recommendedName>
</protein>
<dbReference type="InterPro" id="IPR045225">
    <property type="entry name" value="Uracil/uridine/allantoin_perm"/>
</dbReference>
<sequence length="553" mass="60649">MVSFRRPQLVAAGAEEIKGKEIWLDNDDLRPLKLRDRTWNRTTYFVFWFSATATVSNWYGASAAQALGLSLWESLACTLGGNCLIAIIITLNGRAGAVYHVGFPILNRSAFGVYGAWWPTFNRAVMAIVWNGVNAVQGGQCVYVMLHAIFPSIAHVKNTMGTGSALTSAGMIGFAVFWLVTCCFLVIPVPKMRSLVYVKLVVFIISAVAMLGWTVGKAGGLGPVASKGSTVHGSEKSWLIVRFLMLGAANCATFASNASDFQRYAPRPNDPILGNLVGFPLANFLVGVVGNLVGASSQVIFGELIWNPIDFLDKLQTADYTPANRAGCFFIALMFVYCAIFSSIFENSLPAGNDLAALFPKYITIRKGFFICAVVSFAINPWYLLGSASIFVSFLGSYQIFLSSITGVLLCNYYIITRGYMHIPDLFTADKNGAYHYTKGWNIRAYIAYVLGVIPNFYGFLNNMGVDAPMGVTKFYYFAYWVGLAVSGGTYWALCKLYPPAIMYDKGWMEVENYVRPEEEDQVLEGQSFDVEAPGLGAQEKEVTHETVTGLKA</sequence>
<dbReference type="GO" id="GO:0015205">
    <property type="term" value="F:nucleobase transmembrane transporter activity"/>
    <property type="evidence" value="ECO:0007669"/>
    <property type="project" value="TreeGrafter"/>
</dbReference>
<feature type="transmembrane region" description="Helical" evidence="6">
    <location>
        <begin position="166"/>
        <end position="189"/>
    </location>
</feature>
<evidence type="ECO:0000313" key="8">
    <source>
        <dbReference type="Proteomes" id="UP000053328"/>
    </source>
</evidence>
<dbReference type="EMBL" id="KN847495">
    <property type="protein sequence ID" value="KIW16378.1"/>
    <property type="molecule type" value="Genomic_DNA"/>
</dbReference>
<dbReference type="NCBIfam" id="TIGR00800">
    <property type="entry name" value="ncs1"/>
    <property type="match status" value="1"/>
</dbReference>
<dbReference type="Proteomes" id="UP000053328">
    <property type="component" value="Unassembled WGS sequence"/>
</dbReference>
<dbReference type="CDD" id="cd11482">
    <property type="entry name" value="SLC-NCS1sbd_NRT1-like"/>
    <property type="match status" value="1"/>
</dbReference>
<feature type="transmembrane region" description="Helical" evidence="6">
    <location>
        <begin position="42"/>
        <end position="59"/>
    </location>
</feature>
<feature type="transmembrane region" description="Helical" evidence="6">
    <location>
        <begin position="276"/>
        <end position="306"/>
    </location>
</feature>
<evidence type="ECO:0000256" key="6">
    <source>
        <dbReference type="SAM" id="Phobius"/>
    </source>
</evidence>
<feature type="transmembrane region" description="Helical" evidence="6">
    <location>
        <begin position="397"/>
        <end position="416"/>
    </location>
</feature>
<keyword evidence="3 6" id="KW-0812">Transmembrane</keyword>
<dbReference type="GO" id="GO:0005886">
    <property type="term" value="C:plasma membrane"/>
    <property type="evidence" value="ECO:0007669"/>
    <property type="project" value="TreeGrafter"/>
</dbReference>
<feature type="transmembrane region" description="Helical" evidence="6">
    <location>
        <begin position="195"/>
        <end position="216"/>
    </location>
</feature>
<dbReference type="AlphaFoldDB" id="A0A0D2BBJ0"/>
<keyword evidence="8" id="KW-1185">Reference proteome</keyword>
<dbReference type="HOGENOM" id="CLU_021555_2_2_1"/>
<dbReference type="FunFam" id="1.10.4160.10:FF:000001">
    <property type="entry name" value="Uracil permease, putative"/>
    <property type="match status" value="1"/>
</dbReference>
<evidence type="ECO:0000256" key="1">
    <source>
        <dbReference type="ARBA" id="ARBA00004141"/>
    </source>
</evidence>
<evidence type="ECO:0000256" key="2">
    <source>
        <dbReference type="ARBA" id="ARBA00008974"/>
    </source>
</evidence>
<feature type="transmembrane region" description="Helical" evidence="6">
    <location>
        <begin position="71"/>
        <end position="91"/>
    </location>
</feature>
<feature type="transmembrane region" description="Helical" evidence="6">
    <location>
        <begin position="124"/>
        <end position="146"/>
    </location>
</feature>
<reference evidence="7 8" key="1">
    <citation type="submission" date="2015-01" db="EMBL/GenBank/DDBJ databases">
        <title>The Genome Sequence of Exophiala spinifera CBS89968.</title>
        <authorList>
            <consortium name="The Broad Institute Genomics Platform"/>
            <person name="Cuomo C."/>
            <person name="de Hoog S."/>
            <person name="Gorbushina A."/>
            <person name="Stielow B."/>
            <person name="Teixiera M."/>
            <person name="Abouelleil A."/>
            <person name="Chapman S.B."/>
            <person name="Priest M."/>
            <person name="Young S.K."/>
            <person name="Wortman J."/>
            <person name="Nusbaum C."/>
            <person name="Birren B."/>
        </authorList>
    </citation>
    <scope>NUCLEOTIDE SEQUENCE [LARGE SCALE GENOMIC DNA]</scope>
    <source>
        <strain evidence="7 8">CBS 89968</strain>
    </source>
</reference>